<dbReference type="EMBL" id="CM042056">
    <property type="protein sequence ID" value="KAI3697438.1"/>
    <property type="molecule type" value="Genomic_DNA"/>
</dbReference>
<gene>
    <name evidence="1" type="ORF">L6452_30455</name>
</gene>
<dbReference type="Proteomes" id="UP001055879">
    <property type="component" value="Linkage Group LG10"/>
</dbReference>
<keyword evidence="2" id="KW-1185">Reference proteome</keyword>
<protein>
    <submittedName>
        <fullName evidence="1">Uncharacterized protein</fullName>
    </submittedName>
</protein>
<organism evidence="1 2">
    <name type="scientific">Arctium lappa</name>
    <name type="common">Greater burdock</name>
    <name type="synonym">Lappa major</name>
    <dbReference type="NCBI Taxonomy" id="4217"/>
    <lineage>
        <taxon>Eukaryota</taxon>
        <taxon>Viridiplantae</taxon>
        <taxon>Streptophyta</taxon>
        <taxon>Embryophyta</taxon>
        <taxon>Tracheophyta</taxon>
        <taxon>Spermatophyta</taxon>
        <taxon>Magnoliopsida</taxon>
        <taxon>eudicotyledons</taxon>
        <taxon>Gunneridae</taxon>
        <taxon>Pentapetalae</taxon>
        <taxon>asterids</taxon>
        <taxon>campanulids</taxon>
        <taxon>Asterales</taxon>
        <taxon>Asteraceae</taxon>
        <taxon>Carduoideae</taxon>
        <taxon>Cardueae</taxon>
        <taxon>Arctiinae</taxon>
        <taxon>Arctium</taxon>
    </lineage>
</organism>
<sequence>MILAPNVSPRVPITLVVAVTRLIRSRESTKASPKSSSSESLQALSDGSLLPALQVVVFHLTMLLCGLWTTGCSFSSHDALLCYGVHPEYCTVPLAVVVFHLTMLYSAAAYTVNIVQCRLPLLTSDAMLTKQMLHYVVEDKHQEPKPHVRALIPLMEMKEMGVCKKYGITPDSEIFELLETVSSIKEVKVEEVYWGDPREKLCEAVNHLCL</sequence>
<evidence type="ECO:0000313" key="2">
    <source>
        <dbReference type="Proteomes" id="UP001055879"/>
    </source>
</evidence>
<reference evidence="1 2" key="2">
    <citation type="journal article" date="2022" name="Mol. Ecol. Resour.">
        <title>The genomes of chicory, endive, great burdock and yacon provide insights into Asteraceae paleo-polyploidization history and plant inulin production.</title>
        <authorList>
            <person name="Fan W."/>
            <person name="Wang S."/>
            <person name="Wang H."/>
            <person name="Wang A."/>
            <person name="Jiang F."/>
            <person name="Liu H."/>
            <person name="Zhao H."/>
            <person name="Xu D."/>
            <person name="Zhang Y."/>
        </authorList>
    </citation>
    <scope>NUCLEOTIDE SEQUENCE [LARGE SCALE GENOMIC DNA]</scope>
    <source>
        <strain evidence="2">cv. Niubang</strain>
    </source>
</reference>
<accession>A0ACB8ZIJ8</accession>
<proteinExistence type="predicted"/>
<reference evidence="2" key="1">
    <citation type="journal article" date="2022" name="Mol. Ecol. Resour.">
        <title>The genomes of chicory, endive, great burdock and yacon provide insights into Asteraceae palaeo-polyploidization history and plant inulin production.</title>
        <authorList>
            <person name="Fan W."/>
            <person name="Wang S."/>
            <person name="Wang H."/>
            <person name="Wang A."/>
            <person name="Jiang F."/>
            <person name="Liu H."/>
            <person name="Zhao H."/>
            <person name="Xu D."/>
            <person name="Zhang Y."/>
        </authorList>
    </citation>
    <scope>NUCLEOTIDE SEQUENCE [LARGE SCALE GENOMIC DNA]</scope>
    <source>
        <strain evidence="2">cv. Niubang</strain>
    </source>
</reference>
<evidence type="ECO:0000313" key="1">
    <source>
        <dbReference type="EMBL" id="KAI3697438.1"/>
    </source>
</evidence>
<name>A0ACB8ZIJ8_ARCLA</name>
<comment type="caution">
    <text evidence="1">The sequence shown here is derived from an EMBL/GenBank/DDBJ whole genome shotgun (WGS) entry which is preliminary data.</text>
</comment>